<comment type="caution">
    <text evidence="2">The sequence shown here is derived from an EMBL/GenBank/DDBJ whole genome shotgun (WGS) entry which is preliminary data.</text>
</comment>
<evidence type="ECO:0000256" key="1">
    <source>
        <dbReference type="SAM" id="MobiDB-lite"/>
    </source>
</evidence>
<protein>
    <submittedName>
        <fullName evidence="2">Uncharacterized protein</fullName>
    </submittedName>
</protein>
<evidence type="ECO:0000313" key="3">
    <source>
        <dbReference type="Proteomes" id="UP001165060"/>
    </source>
</evidence>
<evidence type="ECO:0000313" key="2">
    <source>
        <dbReference type="EMBL" id="GMI21741.1"/>
    </source>
</evidence>
<feature type="compositionally biased region" description="Low complexity" evidence="1">
    <location>
        <begin position="1"/>
        <end position="14"/>
    </location>
</feature>
<reference evidence="2 3" key="1">
    <citation type="journal article" date="2023" name="Commun. Biol.">
        <title>Genome analysis of Parmales, the sister group of diatoms, reveals the evolutionary specialization of diatoms from phago-mixotrophs to photoautotrophs.</title>
        <authorList>
            <person name="Ban H."/>
            <person name="Sato S."/>
            <person name="Yoshikawa S."/>
            <person name="Yamada K."/>
            <person name="Nakamura Y."/>
            <person name="Ichinomiya M."/>
            <person name="Sato N."/>
            <person name="Blanc-Mathieu R."/>
            <person name="Endo H."/>
            <person name="Kuwata A."/>
            <person name="Ogata H."/>
        </authorList>
    </citation>
    <scope>NUCLEOTIDE SEQUENCE [LARGE SCALE GENOMIC DNA]</scope>
</reference>
<accession>A0ABQ6M8V6</accession>
<feature type="compositionally biased region" description="Basic and acidic residues" evidence="1">
    <location>
        <begin position="209"/>
        <end position="221"/>
    </location>
</feature>
<keyword evidence="3" id="KW-1185">Reference proteome</keyword>
<organism evidence="2 3">
    <name type="scientific">Tetraparma gracilis</name>
    <dbReference type="NCBI Taxonomy" id="2962635"/>
    <lineage>
        <taxon>Eukaryota</taxon>
        <taxon>Sar</taxon>
        <taxon>Stramenopiles</taxon>
        <taxon>Ochrophyta</taxon>
        <taxon>Bolidophyceae</taxon>
        <taxon>Parmales</taxon>
        <taxon>Triparmaceae</taxon>
        <taxon>Tetraparma</taxon>
    </lineage>
</organism>
<feature type="region of interest" description="Disordered" evidence="1">
    <location>
        <begin position="430"/>
        <end position="452"/>
    </location>
</feature>
<sequence length="468" mass="52129">MDQLLSTRPSSAPSTRRRQPPSSTPPNTYSSPNPKYSQPYAPLEHNASPAPKTLWLGHTPNKRVKVGVLTMDKMGTTEKLHNSHFYNMSVAAGMRKHQKLILSAQTQLSSKLHPFVEGERSRLKARKHLKAVDELTKEVDLPDALKHHAAFNQVYSWLLTQGQHEERMGKLKPQVNNRLAHHCDTYKNLRDKNRLQAMSDSQRKNFFAKQERDREKEALRREKFRNHQSGAATMARAYAAQAAGAGGAEEYEVNQPPMAFHAPETPYSVTGLRRANTADVGGGGGRSSREQQKHVPKNVPRVPRRQQPEYEGGGAVPPSPYDYQATNQQSKDWASSKLRGSGKNGGYQQQQQQQQRGGRGGGGGRPTSAPSGRRVPKKKTYTLNHTGGTNLLGDVNAILYGGRPVQRREGQEKAARLKTHQRKQWEDEVRREAPGRDGAGRVWRDNSSTSQQNINDAAAEGIGNILIF</sequence>
<feature type="region of interest" description="Disordered" evidence="1">
    <location>
        <begin position="206"/>
        <end position="230"/>
    </location>
</feature>
<dbReference type="Proteomes" id="UP001165060">
    <property type="component" value="Unassembled WGS sequence"/>
</dbReference>
<feature type="compositionally biased region" description="Low complexity" evidence="1">
    <location>
        <begin position="25"/>
        <end position="37"/>
    </location>
</feature>
<feature type="compositionally biased region" description="Polar residues" evidence="1">
    <location>
        <begin position="324"/>
        <end position="333"/>
    </location>
</feature>
<feature type="compositionally biased region" description="Low complexity" evidence="1">
    <location>
        <begin position="346"/>
        <end position="356"/>
    </location>
</feature>
<name>A0ABQ6M8V6_9STRA</name>
<feature type="compositionally biased region" description="Basic and acidic residues" evidence="1">
    <location>
        <begin position="430"/>
        <end position="444"/>
    </location>
</feature>
<proteinExistence type="predicted"/>
<feature type="region of interest" description="Disordered" evidence="1">
    <location>
        <begin position="258"/>
        <end position="388"/>
    </location>
</feature>
<dbReference type="EMBL" id="BRYB01002557">
    <property type="protein sequence ID" value="GMI21741.1"/>
    <property type="molecule type" value="Genomic_DNA"/>
</dbReference>
<feature type="region of interest" description="Disordered" evidence="1">
    <location>
        <begin position="1"/>
        <end position="58"/>
    </location>
</feature>
<gene>
    <name evidence="2" type="ORF">TeGR_g220</name>
</gene>